<dbReference type="RefSeq" id="WP_098694341.1">
    <property type="nucleotide sequence ID" value="NZ_CP023778.1"/>
</dbReference>
<name>A0A291RIQ2_9NOCA</name>
<feature type="transmembrane region" description="Helical" evidence="1">
    <location>
        <begin position="113"/>
        <end position="137"/>
    </location>
</feature>
<feature type="transmembrane region" description="Helical" evidence="1">
    <location>
        <begin position="41"/>
        <end position="59"/>
    </location>
</feature>
<dbReference type="InterPro" id="IPR019251">
    <property type="entry name" value="DUF2231_TM"/>
</dbReference>
<evidence type="ECO:0000256" key="1">
    <source>
        <dbReference type="SAM" id="Phobius"/>
    </source>
</evidence>
<dbReference type="GeneID" id="88358571"/>
<proteinExistence type="predicted"/>
<organism evidence="3 4">
    <name type="scientific">Nocardia terpenica</name>
    <dbReference type="NCBI Taxonomy" id="455432"/>
    <lineage>
        <taxon>Bacteria</taxon>
        <taxon>Bacillati</taxon>
        <taxon>Actinomycetota</taxon>
        <taxon>Actinomycetes</taxon>
        <taxon>Mycobacteriales</taxon>
        <taxon>Nocardiaceae</taxon>
        <taxon>Nocardia</taxon>
    </lineage>
</organism>
<accession>A0A291RIQ2</accession>
<feature type="domain" description="DUF2231" evidence="2">
    <location>
        <begin position="6"/>
        <end position="149"/>
    </location>
</feature>
<feature type="transmembrane region" description="Helical" evidence="1">
    <location>
        <begin position="12"/>
        <end position="34"/>
    </location>
</feature>
<dbReference type="Proteomes" id="UP000221961">
    <property type="component" value="Chromosome"/>
</dbReference>
<feature type="transmembrane region" description="Helical" evidence="1">
    <location>
        <begin position="86"/>
        <end position="106"/>
    </location>
</feature>
<evidence type="ECO:0000259" key="2">
    <source>
        <dbReference type="Pfam" id="PF09990"/>
    </source>
</evidence>
<gene>
    <name evidence="3" type="ORF">CRH09_14305</name>
</gene>
<keyword evidence="1" id="KW-0472">Membrane</keyword>
<keyword evidence="1" id="KW-0812">Transmembrane</keyword>
<evidence type="ECO:0000313" key="4">
    <source>
        <dbReference type="Proteomes" id="UP000221961"/>
    </source>
</evidence>
<dbReference type="Pfam" id="PF09990">
    <property type="entry name" value="DUF2231"/>
    <property type="match status" value="1"/>
</dbReference>
<protein>
    <recommendedName>
        <fullName evidence="2">DUF2231 domain-containing protein</fullName>
    </recommendedName>
</protein>
<reference evidence="3 4" key="1">
    <citation type="submission" date="2017-10" db="EMBL/GenBank/DDBJ databases">
        <title>Comparative genomics between pathogenic Norcardia.</title>
        <authorList>
            <person name="Zeng L."/>
        </authorList>
    </citation>
    <scope>NUCLEOTIDE SEQUENCE [LARGE SCALE GENOMIC DNA]</scope>
    <source>
        <strain evidence="3 4">NC_YFY_NT001</strain>
    </source>
</reference>
<evidence type="ECO:0000313" key="3">
    <source>
        <dbReference type="EMBL" id="ATL67195.1"/>
    </source>
</evidence>
<sequence length="162" mass="16854">MTTLGGLPAHILLVHVIVVLAPLTSVLAIAAAVWPAARGRLVWPVLVLAAVVAIMTPITTDAGEWLEKRVGRSPQVHTHTQLGDTFVYFAVALLVVAVLLAVVHVVESRGRSLSRLLVGAVAVLTIAASVAATVQVYRIGESGARAVWSGVAAQPARASHRG</sequence>
<dbReference type="KEGG" id="ntp:CRH09_14305"/>
<dbReference type="EMBL" id="CP023778">
    <property type="protein sequence ID" value="ATL67195.1"/>
    <property type="molecule type" value="Genomic_DNA"/>
</dbReference>
<keyword evidence="1" id="KW-1133">Transmembrane helix</keyword>
<dbReference type="AlphaFoldDB" id="A0A291RIQ2"/>